<evidence type="ECO:0000256" key="1">
    <source>
        <dbReference type="SAM" id="SignalP"/>
    </source>
</evidence>
<proteinExistence type="predicted"/>
<feature type="signal peptide" evidence="1">
    <location>
        <begin position="1"/>
        <end position="20"/>
    </location>
</feature>
<evidence type="ECO:0000313" key="2">
    <source>
        <dbReference type="EMBL" id="KAA4621042.1"/>
    </source>
</evidence>
<evidence type="ECO:0000313" key="3">
    <source>
        <dbReference type="Proteomes" id="UP000424805"/>
    </source>
</evidence>
<dbReference type="AlphaFoldDB" id="A0A7J4XS22"/>
<evidence type="ECO:0008006" key="4">
    <source>
        <dbReference type="Google" id="ProtNLM"/>
    </source>
</evidence>
<accession>A0A7J4XS22</accession>
<feature type="chain" id="PRO_5029759143" description="DUF4988 domain-containing protein" evidence="1">
    <location>
        <begin position="21"/>
        <end position="414"/>
    </location>
</feature>
<sequence length="414" mass="45264">MTRKLYYLIPCLMMAMVTFTGCGNDDNDGPTGGDVLSAEKSKEKLSEIGQNLINLVNADDQKQLAQVGNYFSEIVGSLEIQEKANVQQMVHSLVAASQGNMAKVYAMAAVNNEMYQASDYYGVYTYNESRDEWERTNSDSELALKFGYEGQTAEIKIAATGNTTDFTYDGVTVKVPAKLTSTIKLGTTTLTSLEIATANVSSSPRKADITVNIDANGYKVSTSVSATPQVVKANYSINIKGTEAVKGEAYLNGSNMTADEGANENVGDRFKDARIEANIMGEAAVLMQCSSYKDLARELEQVDDQYDNPTGMWGESHEAAQATANVFKKYLSGSLTFGGSNEASATLTFQPYIDYSYTDSQGVKHEYWYTEPLLQFEDESLISFEDYFDAASGPFKSLADSFDALVRSFEGFIE</sequence>
<protein>
    <recommendedName>
        <fullName evidence="4">DUF4988 domain-containing protein</fullName>
    </recommendedName>
</protein>
<dbReference type="PROSITE" id="PS51257">
    <property type="entry name" value="PROKAR_LIPOPROTEIN"/>
    <property type="match status" value="1"/>
</dbReference>
<name>A0A7J4XS22_BACOV</name>
<dbReference type="Proteomes" id="UP000424805">
    <property type="component" value="Unassembled WGS sequence"/>
</dbReference>
<gene>
    <name evidence="2" type="ORF">F3B90_22950</name>
</gene>
<comment type="caution">
    <text evidence="2">The sequence shown here is derived from an EMBL/GenBank/DDBJ whole genome shotgun (WGS) entry which is preliminary data.</text>
</comment>
<dbReference type="EMBL" id="VWFP01000032">
    <property type="protein sequence ID" value="KAA4621042.1"/>
    <property type="molecule type" value="Genomic_DNA"/>
</dbReference>
<reference evidence="2 3" key="1">
    <citation type="journal article" date="2019" name="Nat. Med.">
        <title>A library of human gut bacterial isolates paired with longitudinal multiomics data enables mechanistic microbiome research.</title>
        <authorList>
            <person name="Poyet M."/>
            <person name="Groussin M."/>
            <person name="Gibbons S.M."/>
            <person name="Avila-Pacheco J."/>
            <person name="Jiang X."/>
            <person name="Kearney S.M."/>
            <person name="Perrotta A.R."/>
            <person name="Berdy B."/>
            <person name="Zhao S."/>
            <person name="Lieberman T.D."/>
            <person name="Swanson P.K."/>
            <person name="Smith M."/>
            <person name="Roesemann S."/>
            <person name="Alexander J.E."/>
            <person name="Rich S.A."/>
            <person name="Livny J."/>
            <person name="Vlamakis H."/>
            <person name="Clish C."/>
            <person name="Bullock K."/>
            <person name="Deik A."/>
            <person name="Scott J."/>
            <person name="Pierce K.A."/>
            <person name="Xavier R.J."/>
            <person name="Alm E.J."/>
        </authorList>
    </citation>
    <scope>NUCLEOTIDE SEQUENCE [LARGE SCALE GENOMIC DNA]</scope>
    <source>
        <strain evidence="2 3">BIOML-A15</strain>
    </source>
</reference>
<organism evidence="2 3">
    <name type="scientific">Bacteroides ovatus</name>
    <dbReference type="NCBI Taxonomy" id="28116"/>
    <lineage>
        <taxon>Bacteria</taxon>
        <taxon>Pseudomonadati</taxon>
        <taxon>Bacteroidota</taxon>
        <taxon>Bacteroidia</taxon>
        <taxon>Bacteroidales</taxon>
        <taxon>Bacteroidaceae</taxon>
        <taxon>Bacteroides</taxon>
    </lineage>
</organism>
<keyword evidence="1" id="KW-0732">Signal</keyword>